<feature type="region of interest" description="Disordered" evidence="1">
    <location>
        <begin position="63"/>
        <end position="145"/>
    </location>
</feature>
<feature type="compositionally biased region" description="Pro residues" evidence="1">
    <location>
        <begin position="87"/>
        <end position="101"/>
    </location>
</feature>
<feature type="domain" description="Zinc finger/thioredoxin putative" evidence="2">
    <location>
        <begin position="4"/>
        <end position="39"/>
    </location>
</feature>
<dbReference type="Pfam" id="PF13719">
    <property type="entry name" value="Zn_ribbon_5"/>
    <property type="match status" value="1"/>
</dbReference>
<comment type="caution">
    <text evidence="3">The sequence shown here is derived from an EMBL/GenBank/DDBJ whole genome shotgun (WGS) entry which is preliminary data.</text>
</comment>
<evidence type="ECO:0000259" key="2">
    <source>
        <dbReference type="Pfam" id="PF13719"/>
    </source>
</evidence>
<dbReference type="Proteomes" id="UP001267710">
    <property type="component" value="Unassembled WGS sequence"/>
</dbReference>
<dbReference type="NCBIfam" id="TIGR02098">
    <property type="entry name" value="MJ0042_CXXC"/>
    <property type="match status" value="1"/>
</dbReference>
<feature type="region of interest" description="Disordered" evidence="1">
    <location>
        <begin position="168"/>
        <end position="213"/>
    </location>
</feature>
<evidence type="ECO:0000313" key="4">
    <source>
        <dbReference type="Proteomes" id="UP001267710"/>
    </source>
</evidence>
<feature type="compositionally biased region" description="Low complexity" evidence="1">
    <location>
        <begin position="190"/>
        <end position="213"/>
    </location>
</feature>
<feature type="region of interest" description="Disordered" evidence="1">
    <location>
        <begin position="302"/>
        <end position="335"/>
    </location>
</feature>
<evidence type="ECO:0000256" key="1">
    <source>
        <dbReference type="SAM" id="MobiDB-lite"/>
    </source>
</evidence>
<dbReference type="InterPro" id="IPR011723">
    <property type="entry name" value="Znf/thioredoxin_put"/>
</dbReference>
<name>A0ABU1I736_9BURK</name>
<proteinExistence type="predicted"/>
<protein>
    <submittedName>
        <fullName evidence="3">Zn finger-like uncharacterized protein</fullName>
    </submittedName>
</protein>
<dbReference type="InterPro" id="IPR021834">
    <property type="entry name" value="DUF3426"/>
</dbReference>
<sequence length="504" mass="52530">MSQITRCPSCGTTFKVVADQLRISDGWVRCGQCKDVFDAAAHLVVIETAQLLPEMRFDGLRTGSAEGSATPPAAPVRVWGSARTPSSAPPAPFSSAPPSPVVPVERDGAPVGWSDAEPGARGRPDPSLPGVMAQTNTTGRPSVEVPPFLATSTSAGVGGAQGWSLEPQSPYGWTTRAPAVPHTDVAPELSHGSSAMSSGASPGSATSATPEPAGYELPFAQLRDSEWPEDLELEVPVQTPEVERPLPVLSDVPPPELPGPEAGIRPGLLIAPSADSAAQANDDSEQEGDSLPAALGAAAASPRLPLPQRGPHAAEEAVSHLGDDDGPEAPGADEPSFVRTARRQAFWSSPTTRGVLALCVLVLAALLLSQVAVRERDALAARHPGLRGTLEVLCGPWQCSLAPPRRIADVVIDSSSFTRGRTDTYLLSMTIKNNNADTAVAMPAVELTLTDAQDQPLLRKVLQAGEIAAPRELSARGEWSGAFSLNVADVGSRVAGYRLLAFYP</sequence>
<reference evidence="3 4" key="1">
    <citation type="submission" date="2023-08" db="EMBL/GenBank/DDBJ databases">
        <title>Functional and genomic diversity of the sorghum phyllosphere microbiome.</title>
        <authorList>
            <person name="Shade A."/>
        </authorList>
    </citation>
    <scope>NUCLEOTIDE SEQUENCE [LARGE SCALE GENOMIC DNA]</scope>
    <source>
        <strain evidence="3 4">SORGH_AS_0335</strain>
    </source>
</reference>
<feature type="compositionally biased region" description="Basic and acidic residues" evidence="1">
    <location>
        <begin position="312"/>
        <end position="323"/>
    </location>
</feature>
<feature type="region of interest" description="Disordered" evidence="1">
    <location>
        <begin position="237"/>
        <end position="267"/>
    </location>
</feature>
<dbReference type="Pfam" id="PF11906">
    <property type="entry name" value="DUF3426"/>
    <property type="match status" value="1"/>
</dbReference>
<organism evidence="3 4">
    <name type="scientific">Paracidovorax wautersii</name>
    <dbReference type="NCBI Taxonomy" id="1177982"/>
    <lineage>
        <taxon>Bacteria</taxon>
        <taxon>Pseudomonadati</taxon>
        <taxon>Pseudomonadota</taxon>
        <taxon>Betaproteobacteria</taxon>
        <taxon>Burkholderiales</taxon>
        <taxon>Comamonadaceae</taxon>
        <taxon>Paracidovorax</taxon>
    </lineage>
</organism>
<dbReference type="RefSeq" id="WP_309825795.1">
    <property type="nucleotide sequence ID" value="NZ_JAVIZX010000001.1"/>
</dbReference>
<dbReference type="EMBL" id="JAVIZX010000001">
    <property type="protein sequence ID" value="MDR6212796.1"/>
    <property type="molecule type" value="Genomic_DNA"/>
</dbReference>
<evidence type="ECO:0000313" key="3">
    <source>
        <dbReference type="EMBL" id="MDR6212796.1"/>
    </source>
</evidence>
<gene>
    <name evidence="3" type="ORF">QE399_000485</name>
</gene>
<accession>A0ABU1I736</accession>
<keyword evidence="4" id="KW-1185">Reference proteome</keyword>